<feature type="binding site" evidence="7">
    <location>
        <position position="214"/>
    </location>
    <ligand>
        <name>Mg(2+)</name>
        <dbReference type="ChEBI" id="CHEBI:18420"/>
        <label>1</label>
        <note>catalytic</note>
    </ligand>
</feature>
<dbReference type="Pfam" id="PF00459">
    <property type="entry name" value="Inositol_P"/>
    <property type="match status" value="1"/>
</dbReference>
<dbReference type="GO" id="GO:0006020">
    <property type="term" value="P:inositol metabolic process"/>
    <property type="evidence" value="ECO:0007669"/>
    <property type="project" value="TreeGrafter"/>
</dbReference>
<dbReference type="OrthoDB" id="9785695at2"/>
<feature type="binding site" evidence="7">
    <location>
        <position position="86"/>
    </location>
    <ligand>
        <name>Mg(2+)</name>
        <dbReference type="ChEBI" id="CHEBI:18420"/>
        <label>1</label>
        <note>catalytic</note>
    </ligand>
</feature>
<evidence type="ECO:0000313" key="10">
    <source>
        <dbReference type="Proteomes" id="UP000182719"/>
    </source>
</evidence>
<keyword evidence="10" id="KW-1185">Reference proteome</keyword>
<gene>
    <name evidence="9" type="ORF">SAMN05444354_101445</name>
</gene>
<dbReference type="EMBL" id="FOAP01000001">
    <property type="protein sequence ID" value="SEK38783.1"/>
    <property type="molecule type" value="Genomic_DNA"/>
</dbReference>
<name>A0A1H7GKT5_STIAU</name>
<dbReference type="RefSeq" id="WP_075004700.1">
    <property type="nucleotide sequence ID" value="NZ_FOAP01000001.1"/>
</dbReference>
<evidence type="ECO:0000313" key="9">
    <source>
        <dbReference type="EMBL" id="SEK38783.1"/>
    </source>
</evidence>
<dbReference type="FunFam" id="3.40.190.80:FF:000002">
    <property type="entry name" value="Inositol-1-monophosphatase"/>
    <property type="match status" value="1"/>
</dbReference>
<dbReference type="EC" id="3.1.3.25" evidence="8"/>
<reference evidence="10" key="1">
    <citation type="submission" date="2016-10" db="EMBL/GenBank/DDBJ databases">
        <authorList>
            <person name="Varghese N."/>
            <person name="Submissions S."/>
        </authorList>
    </citation>
    <scope>NUCLEOTIDE SEQUENCE [LARGE SCALE GENOMIC DNA]</scope>
    <source>
        <strain evidence="10">DSM 17044</strain>
    </source>
</reference>
<dbReference type="FunFam" id="3.30.540.10:FF:000003">
    <property type="entry name" value="Inositol-1-monophosphatase"/>
    <property type="match status" value="1"/>
</dbReference>
<dbReference type="GO" id="GO:0008934">
    <property type="term" value="F:inositol monophosphate 1-phosphatase activity"/>
    <property type="evidence" value="ECO:0007669"/>
    <property type="project" value="InterPro"/>
</dbReference>
<dbReference type="CDD" id="cd01639">
    <property type="entry name" value="IMPase"/>
    <property type="match status" value="1"/>
</dbReference>
<dbReference type="InterPro" id="IPR000760">
    <property type="entry name" value="Inositol_monophosphatase-like"/>
</dbReference>
<evidence type="ECO:0000256" key="6">
    <source>
        <dbReference type="ARBA" id="ARBA00022842"/>
    </source>
</evidence>
<dbReference type="Proteomes" id="UP000182719">
    <property type="component" value="Unassembled WGS sequence"/>
</dbReference>
<comment type="similarity">
    <text evidence="3 8">Belongs to the inositol monophosphatase superfamily.</text>
</comment>
<dbReference type="Gene3D" id="3.30.540.10">
    <property type="entry name" value="Fructose-1,6-Bisphosphatase, subunit A, domain 1"/>
    <property type="match status" value="1"/>
</dbReference>
<comment type="catalytic activity">
    <reaction evidence="1 8">
        <text>a myo-inositol phosphate + H2O = myo-inositol + phosphate</text>
        <dbReference type="Rhea" id="RHEA:24056"/>
        <dbReference type="ChEBI" id="CHEBI:15377"/>
        <dbReference type="ChEBI" id="CHEBI:17268"/>
        <dbReference type="ChEBI" id="CHEBI:43474"/>
        <dbReference type="ChEBI" id="CHEBI:84139"/>
        <dbReference type="EC" id="3.1.3.25"/>
    </reaction>
</comment>
<dbReference type="InterPro" id="IPR022337">
    <property type="entry name" value="Inositol_monophosphatase_SuhB"/>
</dbReference>
<keyword evidence="6 7" id="KW-0460">Magnesium</keyword>
<dbReference type="PRINTS" id="PR00377">
    <property type="entry name" value="IMPHPHTASES"/>
</dbReference>
<proteinExistence type="inferred from homology"/>
<dbReference type="InterPro" id="IPR020583">
    <property type="entry name" value="Inositol_monoP_metal-BS"/>
</dbReference>
<evidence type="ECO:0000256" key="3">
    <source>
        <dbReference type="ARBA" id="ARBA00009759"/>
    </source>
</evidence>
<feature type="binding site" evidence="7">
    <location>
        <position position="89"/>
    </location>
    <ligand>
        <name>Mg(2+)</name>
        <dbReference type="ChEBI" id="CHEBI:18420"/>
        <label>1</label>
        <note>catalytic</note>
    </ligand>
</feature>
<dbReference type="InterPro" id="IPR033942">
    <property type="entry name" value="IMPase"/>
</dbReference>
<evidence type="ECO:0000256" key="5">
    <source>
        <dbReference type="ARBA" id="ARBA00022801"/>
    </source>
</evidence>
<protein>
    <recommendedName>
        <fullName evidence="8">Inositol-1-monophosphatase</fullName>
        <ecNumber evidence="8">3.1.3.25</ecNumber>
    </recommendedName>
</protein>
<dbReference type="PANTHER" id="PTHR20854">
    <property type="entry name" value="INOSITOL MONOPHOSPHATASE"/>
    <property type="match status" value="1"/>
</dbReference>
<dbReference type="AlphaFoldDB" id="A0A1H7GKT5"/>
<dbReference type="Gene3D" id="3.40.190.80">
    <property type="match status" value="1"/>
</dbReference>
<accession>A0A1H7GKT5</accession>
<dbReference type="SUPFAM" id="SSF56655">
    <property type="entry name" value="Carbohydrate phosphatase"/>
    <property type="match status" value="1"/>
</dbReference>
<evidence type="ECO:0000256" key="2">
    <source>
        <dbReference type="ARBA" id="ARBA00001946"/>
    </source>
</evidence>
<evidence type="ECO:0000256" key="7">
    <source>
        <dbReference type="PIRSR" id="PIRSR600760-2"/>
    </source>
</evidence>
<keyword evidence="5 8" id="KW-0378">Hydrolase</keyword>
<evidence type="ECO:0000256" key="1">
    <source>
        <dbReference type="ARBA" id="ARBA00001033"/>
    </source>
</evidence>
<feature type="binding site" evidence="7">
    <location>
        <position position="88"/>
    </location>
    <ligand>
        <name>Mg(2+)</name>
        <dbReference type="ChEBI" id="CHEBI:18420"/>
        <label>1</label>
        <note>catalytic</note>
    </ligand>
</feature>
<keyword evidence="4 7" id="KW-0479">Metal-binding</keyword>
<dbReference type="PROSITE" id="PS00629">
    <property type="entry name" value="IMP_1"/>
    <property type="match status" value="1"/>
</dbReference>
<dbReference type="GO" id="GO:0007165">
    <property type="term" value="P:signal transduction"/>
    <property type="evidence" value="ECO:0007669"/>
    <property type="project" value="TreeGrafter"/>
</dbReference>
<organism evidence="9 10">
    <name type="scientific">Stigmatella aurantiaca</name>
    <dbReference type="NCBI Taxonomy" id="41"/>
    <lineage>
        <taxon>Bacteria</taxon>
        <taxon>Pseudomonadati</taxon>
        <taxon>Myxococcota</taxon>
        <taxon>Myxococcia</taxon>
        <taxon>Myxococcales</taxon>
        <taxon>Cystobacterineae</taxon>
        <taxon>Archangiaceae</taxon>
        <taxon>Stigmatella</taxon>
    </lineage>
</organism>
<comment type="cofactor">
    <cofactor evidence="2 7 8">
        <name>Mg(2+)</name>
        <dbReference type="ChEBI" id="CHEBI:18420"/>
    </cofactor>
</comment>
<feature type="binding site" evidence="7">
    <location>
        <position position="71"/>
    </location>
    <ligand>
        <name>Mg(2+)</name>
        <dbReference type="ChEBI" id="CHEBI:18420"/>
        <label>1</label>
        <note>catalytic</note>
    </ligand>
</feature>
<evidence type="ECO:0000256" key="8">
    <source>
        <dbReference type="RuleBase" id="RU364068"/>
    </source>
</evidence>
<sequence length="272" mass="29519">MEQETPAALRRIAEEAARLAGKILAERFLGERIIEMKGSPSNLVTDADKASEAALLQFLRARYPHHAILAEESGASQGTGLRWLIDPLDGTTNYAHRVPHFCVSLAVDGPDGVRAGVVYDPMLDELFSAARGEGATLNGRPLKTSGTTQMERALLCTGFPYDLRERPEGPLGLFSHIVRRAQGIRRTGSAALDLAYVAAGRFDGFFEFGLKPWDIGAGSLLVQEAGGLIAQIDGQPFDVMRGDVLASAPRLATELQRECHLFLQELGRLPRV</sequence>
<dbReference type="PANTHER" id="PTHR20854:SF4">
    <property type="entry name" value="INOSITOL-1-MONOPHOSPHATASE-RELATED"/>
    <property type="match status" value="1"/>
</dbReference>
<dbReference type="GO" id="GO:0046872">
    <property type="term" value="F:metal ion binding"/>
    <property type="evidence" value="ECO:0007669"/>
    <property type="project" value="UniProtKB-KW"/>
</dbReference>
<dbReference type="PRINTS" id="PR01959">
    <property type="entry name" value="SBIMPHPHTASE"/>
</dbReference>
<evidence type="ECO:0000256" key="4">
    <source>
        <dbReference type="ARBA" id="ARBA00022723"/>
    </source>
</evidence>